<sequence>MKTYAISDDGKSIRCLWCGMISHNIIDVEEKYCGNCKGYHVNFEGEDNVRNRNPRIPRKT</sequence>
<evidence type="ECO:0000313" key="1">
    <source>
        <dbReference type="EMBL" id="GAH46047.1"/>
    </source>
</evidence>
<gene>
    <name evidence="1" type="ORF">S03H2_12200</name>
</gene>
<accession>X1FM66</accession>
<name>X1FM66_9ZZZZ</name>
<dbReference type="AlphaFoldDB" id="X1FM66"/>
<comment type="caution">
    <text evidence="1">The sequence shown here is derived from an EMBL/GenBank/DDBJ whole genome shotgun (WGS) entry which is preliminary data.</text>
</comment>
<reference evidence="1" key="1">
    <citation type="journal article" date="2014" name="Front. Microbiol.">
        <title>High frequency of phylogenetically diverse reductive dehalogenase-homologous genes in deep subseafloor sedimentary metagenomes.</title>
        <authorList>
            <person name="Kawai M."/>
            <person name="Futagami T."/>
            <person name="Toyoda A."/>
            <person name="Takaki Y."/>
            <person name="Nishi S."/>
            <person name="Hori S."/>
            <person name="Arai W."/>
            <person name="Tsubouchi T."/>
            <person name="Morono Y."/>
            <person name="Uchiyama I."/>
            <person name="Ito T."/>
            <person name="Fujiyama A."/>
            <person name="Inagaki F."/>
            <person name="Takami H."/>
        </authorList>
    </citation>
    <scope>NUCLEOTIDE SEQUENCE</scope>
    <source>
        <strain evidence="1">Expedition CK06-06</strain>
    </source>
</reference>
<proteinExistence type="predicted"/>
<protein>
    <submittedName>
        <fullName evidence="1">Uncharacterized protein</fullName>
    </submittedName>
</protein>
<dbReference type="EMBL" id="BARU01006215">
    <property type="protein sequence ID" value="GAH46047.1"/>
    <property type="molecule type" value="Genomic_DNA"/>
</dbReference>
<organism evidence="1">
    <name type="scientific">marine sediment metagenome</name>
    <dbReference type="NCBI Taxonomy" id="412755"/>
    <lineage>
        <taxon>unclassified sequences</taxon>
        <taxon>metagenomes</taxon>
        <taxon>ecological metagenomes</taxon>
    </lineage>
</organism>